<dbReference type="Gene3D" id="3.40.50.2300">
    <property type="match status" value="1"/>
</dbReference>
<dbReference type="SMART" id="SM00448">
    <property type="entry name" value="REC"/>
    <property type="match status" value="1"/>
</dbReference>
<dbReference type="GO" id="GO:0003677">
    <property type="term" value="F:DNA binding"/>
    <property type="evidence" value="ECO:0007669"/>
    <property type="project" value="UniProtKB-KW"/>
</dbReference>
<evidence type="ECO:0000256" key="1">
    <source>
        <dbReference type="ARBA" id="ARBA00023012"/>
    </source>
</evidence>
<proteinExistence type="predicted"/>
<evidence type="ECO:0000256" key="2">
    <source>
        <dbReference type="PROSITE-ProRule" id="PRU00169"/>
    </source>
</evidence>
<dbReference type="Proteomes" id="UP001165524">
    <property type="component" value="Unassembled WGS sequence"/>
</dbReference>
<dbReference type="Pfam" id="PF00072">
    <property type="entry name" value="Response_reg"/>
    <property type="match status" value="1"/>
</dbReference>
<organism evidence="5 6">
    <name type="scientific">Alcanivorax quisquiliarum</name>
    <dbReference type="NCBI Taxonomy" id="2933565"/>
    <lineage>
        <taxon>Bacteria</taxon>
        <taxon>Pseudomonadati</taxon>
        <taxon>Pseudomonadota</taxon>
        <taxon>Gammaproteobacteria</taxon>
        <taxon>Oceanospirillales</taxon>
        <taxon>Alcanivoracaceae</taxon>
        <taxon>Alcanivorax</taxon>
    </lineage>
</organism>
<protein>
    <submittedName>
        <fullName evidence="5">LytTR family DNA-binding domain-containing protein</fullName>
    </submittedName>
</protein>
<evidence type="ECO:0000313" key="5">
    <source>
        <dbReference type="EMBL" id="MCK0537115.1"/>
    </source>
</evidence>
<accession>A0ABT0E5L3</accession>
<evidence type="ECO:0000259" key="3">
    <source>
        <dbReference type="PROSITE" id="PS50110"/>
    </source>
</evidence>
<dbReference type="InterPro" id="IPR046947">
    <property type="entry name" value="LytR-like"/>
</dbReference>
<dbReference type="PROSITE" id="PS50930">
    <property type="entry name" value="HTH_LYTTR"/>
    <property type="match status" value="1"/>
</dbReference>
<dbReference type="SUPFAM" id="SSF52172">
    <property type="entry name" value="CheY-like"/>
    <property type="match status" value="1"/>
</dbReference>
<dbReference type="PANTHER" id="PTHR37299">
    <property type="entry name" value="TRANSCRIPTIONAL REGULATOR-RELATED"/>
    <property type="match status" value="1"/>
</dbReference>
<dbReference type="SMART" id="SM00850">
    <property type="entry name" value="LytTR"/>
    <property type="match status" value="1"/>
</dbReference>
<dbReference type="InterPro" id="IPR011006">
    <property type="entry name" value="CheY-like_superfamily"/>
</dbReference>
<dbReference type="Gene3D" id="2.40.50.1020">
    <property type="entry name" value="LytTr DNA-binding domain"/>
    <property type="match status" value="1"/>
</dbReference>
<sequence length="247" mass="27765">MRVLVCDDEQLARDRLVRLVDTMEGVEVVAEAANGREAVQAARRMQPDVVLMDIRMPDMDGMEAAACLARSEQPPALIFCTAYDEHALDAFRVRALDYLLKPVSRDDLSAALARARTLTRAQRAAVANELPQAQASQRRQHISARTHRGLELVPVEDVRYFLADQKYITVRHSGGEVLIDETLKDLEAEFGDLFVRVHRNALVALNYIEGMEQAPAGHHQLRLRGLEDTLVVSRRHVAGLRKVMLRL</sequence>
<gene>
    <name evidence="5" type="ORF">MU846_05270</name>
</gene>
<evidence type="ECO:0000259" key="4">
    <source>
        <dbReference type="PROSITE" id="PS50930"/>
    </source>
</evidence>
<evidence type="ECO:0000313" key="6">
    <source>
        <dbReference type="Proteomes" id="UP001165524"/>
    </source>
</evidence>
<keyword evidence="5" id="KW-0238">DNA-binding</keyword>
<dbReference type="InterPro" id="IPR007492">
    <property type="entry name" value="LytTR_DNA-bd_dom"/>
</dbReference>
<feature type="modified residue" description="4-aspartylphosphate" evidence="2">
    <location>
        <position position="53"/>
    </location>
</feature>
<dbReference type="RefSeq" id="WP_246949641.1">
    <property type="nucleotide sequence ID" value="NZ_JALKII010000002.1"/>
</dbReference>
<reference evidence="5" key="1">
    <citation type="submission" date="2022-04" db="EMBL/GenBank/DDBJ databases">
        <title>Alcanivorax sp. CY1518 draft genome sequence.</title>
        <authorList>
            <person name="Zhao G."/>
            <person name="An M."/>
        </authorList>
    </citation>
    <scope>NUCLEOTIDE SEQUENCE</scope>
    <source>
        <strain evidence="5">CY1518</strain>
    </source>
</reference>
<dbReference type="Pfam" id="PF04397">
    <property type="entry name" value="LytTR"/>
    <property type="match status" value="1"/>
</dbReference>
<keyword evidence="6" id="KW-1185">Reference proteome</keyword>
<dbReference type="InterPro" id="IPR001789">
    <property type="entry name" value="Sig_transdc_resp-reg_receiver"/>
</dbReference>
<dbReference type="PROSITE" id="PS50110">
    <property type="entry name" value="RESPONSE_REGULATORY"/>
    <property type="match status" value="1"/>
</dbReference>
<comment type="caution">
    <text evidence="5">The sequence shown here is derived from an EMBL/GenBank/DDBJ whole genome shotgun (WGS) entry which is preliminary data.</text>
</comment>
<keyword evidence="2" id="KW-0597">Phosphoprotein</keyword>
<name>A0ABT0E5L3_9GAMM</name>
<feature type="domain" description="Response regulatory" evidence="3">
    <location>
        <begin position="2"/>
        <end position="116"/>
    </location>
</feature>
<dbReference type="EMBL" id="JALKII010000002">
    <property type="protein sequence ID" value="MCK0537115.1"/>
    <property type="molecule type" value="Genomic_DNA"/>
</dbReference>
<dbReference type="PANTHER" id="PTHR37299:SF1">
    <property type="entry name" value="STAGE 0 SPORULATION PROTEIN A HOMOLOG"/>
    <property type="match status" value="1"/>
</dbReference>
<feature type="domain" description="HTH LytTR-type" evidence="4">
    <location>
        <begin position="142"/>
        <end position="246"/>
    </location>
</feature>
<keyword evidence="1" id="KW-0902">Two-component regulatory system</keyword>